<proteinExistence type="predicted"/>
<dbReference type="EC" id="2.7.13.3" evidence="3"/>
<evidence type="ECO:0000313" key="11">
    <source>
        <dbReference type="EMBL" id="VYT87856.1"/>
    </source>
</evidence>
<dbReference type="Pfam" id="PF02518">
    <property type="entry name" value="HATPase_c"/>
    <property type="match status" value="1"/>
</dbReference>
<dbReference type="SUPFAM" id="SSF55874">
    <property type="entry name" value="ATPase domain of HSP90 chaperone/DNA topoisomerase II/histidine kinase"/>
    <property type="match status" value="1"/>
</dbReference>
<dbReference type="PANTHER" id="PTHR45453">
    <property type="entry name" value="PHOSPHATE REGULON SENSOR PROTEIN PHOR"/>
    <property type="match status" value="1"/>
</dbReference>
<dbReference type="InterPro" id="IPR004358">
    <property type="entry name" value="Sig_transdc_His_kin-like_C"/>
</dbReference>
<evidence type="ECO:0000256" key="8">
    <source>
        <dbReference type="ARBA" id="ARBA00023136"/>
    </source>
</evidence>
<dbReference type="Gene3D" id="1.10.287.130">
    <property type="match status" value="1"/>
</dbReference>
<dbReference type="SMART" id="SM00388">
    <property type="entry name" value="HisKA"/>
    <property type="match status" value="1"/>
</dbReference>
<dbReference type="InterPro" id="IPR005467">
    <property type="entry name" value="His_kinase_dom"/>
</dbReference>
<accession>A0A6N3ADG4</accession>
<dbReference type="PRINTS" id="PR00344">
    <property type="entry name" value="BCTRLSENSOR"/>
</dbReference>
<dbReference type="Gene3D" id="3.30.565.10">
    <property type="entry name" value="Histidine kinase-like ATPase, C-terminal domain"/>
    <property type="match status" value="1"/>
</dbReference>
<dbReference type="InterPro" id="IPR036890">
    <property type="entry name" value="HATPase_C_sf"/>
</dbReference>
<protein>
    <recommendedName>
        <fullName evidence="3">histidine kinase</fullName>
        <ecNumber evidence="3">2.7.13.3</ecNumber>
    </recommendedName>
</protein>
<dbReference type="CDD" id="cd00075">
    <property type="entry name" value="HATPase"/>
    <property type="match status" value="1"/>
</dbReference>
<dbReference type="GO" id="GO:0005886">
    <property type="term" value="C:plasma membrane"/>
    <property type="evidence" value="ECO:0007669"/>
    <property type="project" value="TreeGrafter"/>
</dbReference>
<keyword evidence="9" id="KW-1133">Transmembrane helix</keyword>
<sequence length="418" mass="45526">MIKRLRRKFILINLLLVGLVLAVVFILFVGANVRRLAGQSDAALRLALSWQEGEGPPRFEIGGPPPEEHEPDGAHRFSLIPVFVVTVKDGAITGLNDGGQVDVSEETAAEAVKQAQSSGASQGVLRELRLRFLVERRPDGELRIAFADLGWETASLRNLSLLSLLVWALAMVGLFFVSLVLSSVALRPAERAWQQQRQFVADASHELKTPLTVILANTGLVLSHPEDTVAAQSKWLEYTHDEAEQMKELVDDLLFLAKSDAARQPAARAETAMSEVALGCLLPFESVAFEAGVALEHRITPGLSLRGDEGQLRRLVMILLDNAVKYAGPGGTVTLTLERHQERLRLAVHNTGEPIPPEHLPHLFERFYRADAARNRSGGGYGLGLAIARSIVEGHHGRLTVTSTAAAGTTFTALLPRR</sequence>
<evidence type="ECO:0000256" key="4">
    <source>
        <dbReference type="ARBA" id="ARBA00022553"/>
    </source>
</evidence>
<keyword evidence="8 9" id="KW-0472">Membrane</keyword>
<evidence type="ECO:0000256" key="3">
    <source>
        <dbReference type="ARBA" id="ARBA00012438"/>
    </source>
</evidence>
<dbReference type="AlphaFoldDB" id="A0A6N3ADG4"/>
<name>A0A6N3ADG4_FLAPL</name>
<dbReference type="FunFam" id="1.10.287.130:FF:000001">
    <property type="entry name" value="Two-component sensor histidine kinase"/>
    <property type="match status" value="1"/>
</dbReference>
<comment type="subcellular location">
    <subcellularLocation>
        <location evidence="2">Membrane</location>
    </subcellularLocation>
</comment>
<dbReference type="PANTHER" id="PTHR45453:SF1">
    <property type="entry name" value="PHOSPHATE REGULON SENSOR PROTEIN PHOR"/>
    <property type="match status" value="1"/>
</dbReference>
<comment type="catalytic activity">
    <reaction evidence="1">
        <text>ATP + protein L-histidine = ADP + protein N-phospho-L-histidine.</text>
        <dbReference type="EC" id="2.7.13.3"/>
    </reaction>
</comment>
<dbReference type="InterPro" id="IPR003594">
    <property type="entry name" value="HATPase_dom"/>
</dbReference>
<evidence type="ECO:0000256" key="9">
    <source>
        <dbReference type="SAM" id="Phobius"/>
    </source>
</evidence>
<dbReference type="InterPro" id="IPR050351">
    <property type="entry name" value="BphY/WalK/GraS-like"/>
</dbReference>
<evidence type="ECO:0000256" key="1">
    <source>
        <dbReference type="ARBA" id="ARBA00000085"/>
    </source>
</evidence>
<dbReference type="CDD" id="cd00082">
    <property type="entry name" value="HisKA"/>
    <property type="match status" value="1"/>
</dbReference>
<evidence type="ECO:0000256" key="5">
    <source>
        <dbReference type="ARBA" id="ARBA00022679"/>
    </source>
</evidence>
<keyword evidence="9" id="KW-0812">Transmembrane</keyword>
<evidence type="ECO:0000259" key="10">
    <source>
        <dbReference type="PROSITE" id="PS50109"/>
    </source>
</evidence>
<gene>
    <name evidence="11" type="primary">cusS</name>
    <name evidence="11" type="ORF">FPLFYP42_00754</name>
</gene>
<dbReference type="Pfam" id="PF00512">
    <property type="entry name" value="HisKA"/>
    <property type="match status" value="1"/>
</dbReference>
<dbReference type="SUPFAM" id="SSF47384">
    <property type="entry name" value="Homodimeric domain of signal transducing histidine kinase"/>
    <property type="match status" value="1"/>
</dbReference>
<feature type="transmembrane region" description="Helical" evidence="9">
    <location>
        <begin position="9"/>
        <end position="31"/>
    </location>
</feature>
<dbReference type="InterPro" id="IPR003661">
    <property type="entry name" value="HisK_dim/P_dom"/>
</dbReference>
<organism evidence="11">
    <name type="scientific">Flavonifractor plautii</name>
    <name type="common">Fusobacterium plautii</name>
    <dbReference type="NCBI Taxonomy" id="292800"/>
    <lineage>
        <taxon>Bacteria</taxon>
        <taxon>Bacillati</taxon>
        <taxon>Bacillota</taxon>
        <taxon>Clostridia</taxon>
        <taxon>Eubacteriales</taxon>
        <taxon>Oscillospiraceae</taxon>
        <taxon>Flavonifractor</taxon>
    </lineage>
</organism>
<dbReference type="EMBL" id="CACRUB010000020">
    <property type="protein sequence ID" value="VYT87856.1"/>
    <property type="molecule type" value="Genomic_DNA"/>
</dbReference>
<keyword evidence="4" id="KW-0597">Phosphoprotein</keyword>
<evidence type="ECO:0000256" key="2">
    <source>
        <dbReference type="ARBA" id="ARBA00004370"/>
    </source>
</evidence>
<dbReference type="GO" id="GO:0000155">
    <property type="term" value="F:phosphorelay sensor kinase activity"/>
    <property type="evidence" value="ECO:0007669"/>
    <property type="project" value="InterPro"/>
</dbReference>
<dbReference type="SMART" id="SM00387">
    <property type="entry name" value="HATPase_c"/>
    <property type="match status" value="1"/>
</dbReference>
<keyword evidence="7" id="KW-0902">Two-component regulatory system</keyword>
<evidence type="ECO:0000256" key="7">
    <source>
        <dbReference type="ARBA" id="ARBA00023012"/>
    </source>
</evidence>
<feature type="domain" description="Histidine kinase" evidence="10">
    <location>
        <begin position="202"/>
        <end position="418"/>
    </location>
</feature>
<dbReference type="InterPro" id="IPR036097">
    <property type="entry name" value="HisK_dim/P_sf"/>
</dbReference>
<dbReference type="FunFam" id="3.30.565.10:FF:000006">
    <property type="entry name" value="Sensor histidine kinase WalK"/>
    <property type="match status" value="1"/>
</dbReference>
<evidence type="ECO:0000256" key="6">
    <source>
        <dbReference type="ARBA" id="ARBA00022777"/>
    </source>
</evidence>
<reference evidence="11" key="1">
    <citation type="submission" date="2019-11" db="EMBL/GenBank/DDBJ databases">
        <authorList>
            <person name="Feng L."/>
        </authorList>
    </citation>
    <scope>NUCLEOTIDE SEQUENCE</scope>
    <source>
        <strain evidence="11">FplautiiLFYP42</strain>
    </source>
</reference>
<feature type="transmembrane region" description="Helical" evidence="9">
    <location>
        <begin position="164"/>
        <end position="186"/>
    </location>
</feature>
<keyword evidence="6 11" id="KW-0418">Kinase</keyword>
<dbReference type="PROSITE" id="PS50109">
    <property type="entry name" value="HIS_KIN"/>
    <property type="match status" value="1"/>
</dbReference>
<keyword evidence="5 11" id="KW-0808">Transferase</keyword>
<dbReference type="GO" id="GO:0016036">
    <property type="term" value="P:cellular response to phosphate starvation"/>
    <property type="evidence" value="ECO:0007669"/>
    <property type="project" value="TreeGrafter"/>
</dbReference>
<dbReference type="RefSeq" id="WP_148340973.1">
    <property type="nucleotide sequence ID" value="NZ_AP031431.1"/>
</dbReference>
<dbReference type="GO" id="GO:0004721">
    <property type="term" value="F:phosphoprotein phosphatase activity"/>
    <property type="evidence" value="ECO:0007669"/>
    <property type="project" value="TreeGrafter"/>
</dbReference>